<reference evidence="3" key="1">
    <citation type="journal article" date="2019" name="Int. J. Syst. Evol. Microbiol.">
        <title>The Global Catalogue of Microorganisms (GCM) 10K type strain sequencing project: providing services to taxonomists for standard genome sequencing and annotation.</title>
        <authorList>
            <consortium name="The Broad Institute Genomics Platform"/>
            <consortium name="The Broad Institute Genome Sequencing Center for Infectious Disease"/>
            <person name="Wu L."/>
            <person name="Ma J."/>
        </authorList>
    </citation>
    <scope>NUCLEOTIDE SEQUENCE [LARGE SCALE GENOMIC DNA]</scope>
    <source>
        <strain evidence="3">JCM 6835</strain>
    </source>
</reference>
<dbReference type="PANTHER" id="PTHR43019:SF23">
    <property type="entry name" value="PROTEASE DO-LIKE 5, CHLOROPLASTIC"/>
    <property type="match status" value="1"/>
</dbReference>
<dbReference type="InterPro" id="IPR009003">
    <property type="entry name" value="Peptidase_S1_PA"/>
</dbReference>
<feature type="chain" id="PRO_5045202748" description="Serine protease" evidence="1">
    <location>
        <begin position="28"/>
        <end position="424"/>
    </location>
</feature>
<evidence type="ECO:0008006" key="4">
    <source>
        <dbReference type="Google" id="ProtNLM"/>
    </source>
</evidence>
<keyword evidence="1" id="KW-0732">Signal</keyword>
<protein>
    <recommendedName>
        <fullName evidence="4">Serine protease</fullName>
    </recommendedName>
</protein>
<dbReference type="SUPFAM" id="SSF50494">
    <property type="entry name" value="Trypsin-like serine proteases"/>
    <property type="match status" value="1"/>
</dbReference>
<dbReference type="Gene3D" id="2.40.10.10">
    <property type="entry name" value="Trypsin-like serine proteases"/>
    <property type="match status" value="2"/>
</dbReference>
<accession>A0ABP6EVU9</accession>
<organism evidence="2 3">
    <name type="scientific">Nonomuraea recticatena</name>
    <dbReference type="NCBI Taxonomy" id="46178"/>
    <lineage>
        <taxon>Bacteria</taxon>
        <taxon>Bacillati</taxon>
        <taxon>Actinomycetota</taxon>
        <taxon>Actinomycetes</taxon>
        <taxon>Streptosporangiales</taxon>
        <taxon>Streptosporangiaceae</taxon>
        <taxon>Nonomuraea</taxon>
    </lineage>
</organism>
<dbReference type="Pfam" id="PF13365">
    <property type="entry name" value="Trypsin_2"/>
    <property type="match status" value="1"/>
</dbReference>
<sequence length="424" mass="45327">MRSRRVPATAIAMALSAATLAQGIAHADPRPRDIAVGTRLAARTNPAVQLIGMSYSGTVMVPSPVPTAAFTALFAKAEKHAKAGRIPADHQSQVKWVLRTASRNVGKYLVPGKPARKAATEVSSICTGWWITPDGYMVTGAHCVATDNTLLRQRFAGLALPKVIEADVRGFLKSVAGFAQPDDGMAKLARTLFTAYDLKAMRVTGVRKRLAVKMHDGKGRISVRALGLVAKGSDYPGVDFALLRMKGARNLPTLSLGRDGDVRVGDYLYISGFPGITVFNATLDERSRMYPSLTEGAYNVKRTTVSGVPYLQAQAPSYGGNSGGPVFSKEGKVVGTLIAGARQVDGADTENASFVLPVGVIRKRLAAAGVAPVMSETSKVYDAALDDYFAGRNSRALERFLRVRELYPAHPYVGAFITELKSSR</sequence>
<gene>
    <name evidence="2" type="ORF">GCM10010412_060730</name>
</gene>
<name>A0ABP6EVU9_9ACTN</name>
<proteinExistence type="predicted"/>
<keyword evidence="3" id="KW-1185">Reference proteome</keyword>
<comment type="caution">
    <text evidence="2">The sequence shown here is derived from an EMBL/GenBank/DDBJ whole genome shotgun (WGS) entry which is preliminary data.</text>
</comment>
<dbReference type="PANTHER" id="PTHR43019">
    <property type="entry name" value="SERINE ENDOPROTEASE DEGS"/>
    <property type="match status" value="1"/>
</dbReference>
<feature type="signal peptide" evidence="1">
    <location>
        <begin position="1"/>
        <end position="27"/>
    </location>
</feature>
<dbReference type="EMBL" id="BAAATE010000019">
    <property type="protein sequence ID" value="GAA2677860.1"/>
    <property type="molecule type" value="Genomic_DNA"/>
</dbReference>
<evidence type="ECO:0000313" key="3">
    <source>
        <dbReference type="Proteomes" id="UP001501666"/>
    </source>
</evidence>
<evidence type="ECO:0000313" key="2">
    <source>
        <dbReference type="EMBL" id="GAA2677860.1"/>
    </source>
</evidence>
<dbReference type="Proteomes" id="UP001501666">
    <property type="component" value="Unassembled WGS sequence"/>
</dbReference>
<dbReference type="InterPro" id="IPR043504">
    <property type="entry name" value="Peptidase_S1_PA_chymotrypsin"/>
</dbReference>
<evidence type="ECO:0000256" key="1">
    <source>
        <dbReference type="SAM" id="SignalP"/>
    </source>
</evidence>